<comment type="similarity">
    <text evidence="2">Belongs to the bacterial solute-binding protein 2 family.</text>
</comment>
<evidence type="ECO:0000313" key="5">
    <source>
        <dbReference type="EMBL" id="AJH01944.1"/>
    </source>
</evidence>
<evidence type="ECO:0000256" key="3">
    <source>
        <dbReference type="ARBA" id="ARBA00022729"/>
    </source>
</evidence>
<name>A0A0B5QY74_CLOBE</name>
<organism evidence="5 6">
    <name type="scientific">Clostridium beijerinckii</name>
    <name type="common">Clostridium MP</name>
    <dbReference type="NCBI Taxonomy" id="1520"/>
    <lineage>
        <taxon>Bacteria</taxon>
        <taxon>Bacillati</taxon>
        <taxon>Bacillota</taxon>
        <taxon>Clostridia</taxon>
        <taxon>Eubacteriales</taxon>
        <taxon>Clostridiaceae</taxon>
        <taxon>Clostridium</taxon>
    </lineage>
</organism>
<gene>
    <name evidence="5" type="ORF">LF65_05427</name>
</gene>
<dbReference type="SUPFAM" id="SSF53822">
    <property type="entry name" value="Periplasmic binding protein-like I"/>
    <property type="match status" value="1"/>
</dbReference>
<dbReference type="Pfam" id="PF13407">
    <property type="entry name" value="Peripla_BP_4"/>
    <property type="match status" value="1"/>
</dbReference>
<accession>A0A0B5QY74</accession>
<dbReference type="InterPro" id="IPR028082">
    <property type="entry name" value="Peripla_BP_I"/>
</dbReference>
<dbReference type="STRING" id="1520.LF65_05427"/>
<comment type="subcellular location">
    <subcellularLocation>
        <location evidence="1">Cell envelope</location>
    </subcellularLocation>
</comment>
<dbReference type="PANTHER" id="PTHR46847:SF1">
    <property type="entry name" value="D-ALLOSE-BINDING PERIPLASMIC PROTEIN-RELATED"/>
    <property type="match status" value="1"/>
</dbReference>
<dbReference type="EMBL" id="CP010086">
    <property type="protein sequence ID" value="AJH01944.1"/>
    <property type="molecule type" value="Genomic_DNA"/>
</dbReference>
<sequence length="194" mass="21925">MFNAEPPIITNKMKDYKKFIIVTTDPKEAANLQGTLVVNEWNKNKSIIDKNKDDVLQYIMLEGSLNNIGALERTRTSILTIENYGIKTQELTRKIAFLNQELARNAIESLFLSYGDKIEMIIANNDAMAIGVIEALQKYGYSKENSIKNIPVFGIDGVSAAQELIKKGFMTVTVFEDPNDTAEALYKNRNEFNF</sequence>
<dbReference type="KEGG" id="cbei:LF65_05427"/>
<keyword evidence="3" id="KW-0732">Signal</keyword>
<dbReference type="PANTHER" id="PTHR46847">
    <property type="entry name" value="D-ALLOSE-BINDING PERIPLASMIC PROTEIN-RELATED"/>
    <property type="match status" value="1"/>
</dbReference>
<evidence type="ECO:0000259" key="4">
    <source>
        <dbReference type="Pfam" id="PF13407"/>
    </source>
</evidence>
<protein>
    <recommendedName>
        <fullName evidence="4">Periplasmic binding protein domain-containing protein</fullName>
    </recommendedName>
</protein>
<dbReference type="GO" id="GO:0030246">
    <property type="term" value="F:carbohydrate binding"/>
    <property type="evidence" value="ECO:0007669"/>
    <property type="project" value="UniProtKB-ARBA"/>
</dbReference>
<dbReference type="Gene3D" id="3.40.50.2300">
    <property type="match status" value="2"/>
</dbReference>
<dbReference type="InterPro" id="IPR025997">
    <property type="entry name" value="SBP_2_dom"/>
</dbReference>
<evidence type="ECO:0000256" key="1">
    <source>
        <dbReference type="ARBA" id="ARBA00004196"/>
    </source>
</evidence>
<feature type="domain" description="Periplasmic binding protein" evidence="4">
    <location>
        <begin position="13"/>
        <end position="187"/>
    </location>
</feature>
<evidence type="ECO:0000313" key="6">
    <source>
        <dbReference type="Proteomes" id="UP000031866"/>
    </source>
</evidence>
<dbReference type="Proteomes" id="UP000031866">
    <property type="component" value="Chromosome"/>
</dbReference>
<reference evidence="6" key="1">
    <citation type="submission" date="2014-12" db="EMBL/GenBank/DDBJ databases">
        <title>Genome sequence of Clostridium beijerinckii strain 59B.</title>
        <authorList>
            <person name="Little G.T."/>
            <person name="Minton N.P."/>
        </authorList>
    </citation>
    <scope>NUCLEOTIDE SEQUENCE [LARGE SCALE GENOMIC DNA]</scope>
    <source>
        <strain evidence="6">59B</strain>
    </source>
</reference>
<proteinExistence type="inferred from homology"/>
<dbReference type="GO" id="GO:0030313">
    <property type="term" value="C:cell envelope"/>
    <property type="evidence" value="ECO:0007669"/>
    <property type="project" value="UniProtKB-SubCell"/>
</dbReference>
<evidence type="ECO:0000256" key="2">
    <source>
        <dbReference type="ARBA" id="ARBA00007639"/>
    </source>
</evidence>
<dbReference type="AlphaFoldDB" id="A0A0B5QY74"/>